<name>A0A7J7N7W7_9MAGN</name>
<keyword evidence="5" id="KW-1185">Reference proteome</keyword>
<dbReference type="Gene3D" id="1.10.1280.10">
    <property type="entry name" value="Di-copper center containing domain from catechol oxidase"/>
    <property type="match status" value="1"/>
</dbReference>
<reference evidence="4 5" key="1">
    <citation type="journal article" date="2020" name="IScience">
        <title>Genome Sequencing of the Endangered Kingdonia uniflora (Circaeasteraceae, Ranunculales) Reveals Potential Mechanisms of Evolutionary Specialization.</title>
        <authorList>
            <person name="Sun Y."/>
            <person name="Deng T."/>
            <person name="Zhang A."/>
            <person name="Moore M.J."/>
            <person name="Landis J.B."/>
            <person name="Lin N."/>
            <person name="Zhang H."/>
            <person name="Zhang X."/>
            <person name="Huang J."/>
            <person name="Zhang X."/>
            <person name="Sun H."/>
            <person name="Wang H."/>
        </authorList>
    </citation>
    <scope>NUCLEOTIDE SEQUENCE [LARGE SCALE GENOMIC DNA]</scope>
    <source>
        <strain evidence="4">TB1705</strain>
        <tissue evidence="4">Leaf</tissue>
    </source>
</reference>
<keyword evidence="2" id="KW-0186">Copper</keyword>
<dbReference type="PROSITE" id="PS00497">
    <property type="entry name" value="TYROSINASE_1"/>
    <property type="match status" value="1"/>
</dbReference>
<dbReference type="InterPro" id="IPR008922">
    <property type="entry name" value="Di-copper_centre_dom_sf"/>
</dbReference>
<protein>
    <recommendedName>
        <fullName evidence="3">Tyrosinase copper-binding domain-containing protein</fullName>
    </recommendedName>
</protein>
<proteinExistence type="predicted"/>
<dbReference type="PANTHER" id="PTHR11474">
    <property type="entry name" value="TYROSINASE FAMILY MEMBER"/>
    <property type="match status" value="1"/>
</dbReference>
<keyword evidence="1" id="KW-0479">Metal-binding</keyword>
<dbReference type="Pfam" id="PF00264">
    <property type="entry name" value="Tyrosinase"/>
    <property type="match status" value="1"/>
</dbReference>
<dbReference type="OrthoDB" id="6132182at2759"/>
<dbReference type="AlphaFoldDB" id="A0A7J7N7W7"/>
<dbReference type="GO" id="GO:0016491">
    <property type="term" value="F:oxidoreductase activity"/>
    <property type="evidence" value="ECO:0007669"/>
    <property type="project" value="InterPro"/>
</dbReference>
<evidence type="ECO:0000313" key="4">
    <source>
        <dbReference type="EMBL" id="KAF6163120.1"/>
    </source>
</evidence>
<feature type="domain" description="Tyrosinase copper-binding" evidence="3">
    <location>
        <begin position="200"/>
        <end position="217"/>
    </location>
</feature>
<evidence type="ECO:0000313" key="5">
    <source>
        <dbReference type="Proteomes" id="UP000541444"/>
    </source>
</evidence>
<evidence type="ECO:0000256" key="1">
    <source>
        <dbReference type="ARBA" id="ARBA00022723"/>
    </source>
</evidence>
<accession>A0A7J7N7W7</accession>
<dbReference type="InterPro" id="IPR050316">
    <property type="entry name" value="Tyrosinase/Hemocyanin"/>
</dbReference>
<evidence type="ECO:0000256" key="2">
    <source>
        <dbReference type="ARBA" id="ARBA00023008"/>
    </source>
</evidence>
<dbReference type="GO" id="GO:0046872">
    <property type="term" value="F:metal ion binding"/>
    <property type="evidence" value="ECO:0007669"/>
    <property type="project" value="UniProtKB-KW"/>
</dbReference>
<dbReference type="PANTHER" id="PTHR11474:SF76">
    <property type="entry name" value="SHKT DOMAIN-CONTAINING PROTEIN"/>
    <property type="match status" value="1"/>
</dbReference>
<evidence type="ECO:0000259" key="3">
    <source>
        <dbReference type="PROSITE" id="PS00497"/>
    </source>
</evidence>
<comment type="caution">
    <text evidence="4">The sequence shown here is derived from an EMBL/GenBank/DDBJ whole genome shotgun (WGS) entry which is preliminary data.</text>
</comment>
<dbReference type="SUPFAM" id="SSF48056">
    <property type="entry name" value="Di-copper centre-containing domain"/>
    <property type="match status" value="1"/>
</dbReference>
<gene>
    <name evidence="4" type="ORF">GIB67_024984</name>
</gene>
<dbReference type="EMBL" id="JACGCM010000999">
    <property type="protein sequence ID" value="KAF6163120.1"/>
    <property type="molecule type" value="Genomic_DNA"/>
</dbReference>
<sequence length="268" mass="30766">MFHLYFSKHFLNHYRAAILKSIIKTRTPLFSFSQFKTGEHGFSPFPQQPHHPPFLLLSSTLLSKAITSFCGREAKLLHSWPKCYGADRLAIGAPIIPPDFTKCGPPDLPAGAKPVNCCPPTDFKIFDFKPPSHSAPLRIRQAAHLVDNEYIAKYTEAYELMRALPEDDPRSFKQQANIHCAYCDGAYDQIGFPDLQIQVHNSWLFFPFHRYYLYFHEKILGSLIGDPTFALPFWNWDSPAGMRMPKYYTNSKSALYNKLRDAKHQPPL</sequence>
<dbReference type="InterPro" id="IPR002227">
    <property type="entry name" value="Tyrosinase_Cu-bd"/>
</dbReference>
<dbReference type="Proteomes" id="UP000541444">
    <property type="component" value="Unassembled WGS sequence"/>
</dbReference>
<organism evidence="4 5">
    <name type="scientific">Kingdonia uniflora</name>
    <dbReference type="NCBI Taxonomy" id="39325"/>
    <lineage>
        <taxon>Eukaryota</taxon>
        <taxon>Viridiplantae</taxon>
        <taxon>Streptophyta</taxon>
        <taxon>Embryophyta</taxon>
        <taxon>Tracheophyta</taxon>
        <taxon>Spermatophyta</taxon>
        <taxon>Magnoliopsida</taxon>
        <taxon>Ranunculales</taxon>
        <taxon>Circaeasteraceae</taxon>
        <taxon>Kingdonia</taxon>
    </lineage>
</organism>
<dbReference type="PRINTS" id="PR00092">
    <property type="entry name" value="TYROSINASE"/>
</dbReference>